<dbReference type="InterPro" id="IPR052637">
    <property type="entry name" value="KLHDC3-like"/>
</dbReference>
<dbReference type="PANTHER" id="PTHR46461">
    <property type="entry name" value="KELCH DOMAIN-CONTAINING PROTEIN 3"/>
    <property type="match status" value="1"/>
</dbReference>
<name>A0A4U5U2M5_COLLU</name>
<accession>A0A4U5U2M5</accession>
<dbReference type="PANTHER" id="PTHR46461:SF4">
    <property type="entry name" value="LEUCINE-ZIPPER-LIKE TRANSCRIPTIONAL REGULATOR 1"/>
    <property type="match status" value="1"/>
</dbReference>
<dbReference type="GO" id="GO:0003682">
    <property type="term" value="F:chromatin binding"/>
    <property type="evidence" value="ECO:0007669"/>
    <property type="project" value="InterPro"/>
</dbReference>
<sequence>MLLYGGFVDMKGSSQDFWSLDFGTMTWSLLNSSQQSSLGPGPRHSHSAMAYQSCMYLFGGLKGLREQRDFWKWNSTNHMWSSLKNKSGPSRLMGHSAVAYKDSMLLFGGGESQNSPNNCLWRYNFTTQTWGQVATLPGSSPPDKIHHCCAGLGPSYKSNTGTPCSSSGLQSRVLDGRVKPFKNKCFPAPLTFLGSEVAIELETFSPDKCYGRKTLTESSEVVNSKECLMGNDAHRIENCLTFENKAFKRQCTDEDLLNEEDGDMTQHLPDLMLVLGGRPCTGHSPISMWQMTLTDS</sequence>
<dbReference type="Gene3D" id="2.120.10.80">
    <property type="entry name" value="Kelch-type beta propeller"/>
    <property type="match status" value="1"/>
</dbReference>
<reference evidence="1 2" key="1">
    <citation type="submission" date="2019-01" db="EMBL/GenBank/DDBJ databases">
        <title>Genome Assembly of Collichthys lucidus.</title>
        <authorList>
            <person name="Cai M."/>
            <person name="Xiao S."/>
        </authorList>
    </citation>
    <scope>NUCLEOTIDE SEQUENCE [LARGE SCALE GENOMIC DNA]</scope>
    <source>
        <strain evidence="1">JT15FE1705JMU</strain>
        <tissue evidence="1">Muscle</tissue>
    </source>
</reference>
<keyword evidence="2" id="KW-1185">Reference proteome</keyword>
<evidence type="ECO:0000313" key="1">
    <source>
        <dbReference type="EMBL" id="TKS67631.1"/>
    </source>
</evidence>
<dbReference type="AlphaFoldDB" id="A0A4U5U2M5"/>
<dbReference type="Proteomes" id="UP000298787">
    <property type="component" value="Chromosome 2"/>
</dbReference>
<protein>
    <submittedName>
        <fullName evidence="1">F RasGE</fullName>
    </submittedName>
</protein>
<dbReference type="EMBL" id="CM014079">
    <property type="protein sequence ID" value="TKS67631.1"/>
    <property type="molecule type" value="Genomic_DNA"/>
</dbReference>
<dbReference type="InterPro" id="IPR015915">
    <property type="entry name" value="Kelch-typ_b-propeller"/>
</dbReference>
<dbReference type="SUPFAM" id="SSF117281">
    <property type="entry name" value="Kelch motif"/>
    <property type="match status" value="1"/>
</dbReference>
<evidence type="ECO:0000313" key="2">
    <source>
        <dbReference type="Proteomes" id="UP000298787"/>
    </source>
</evidence>
<dbReference type="STRING" id="240159.A0A4U5U2M5"/>
<dbReference type="GO" id="GO:0005737">
    <property type="term" value="C:cytoplasm"/>
    <property type="evidence" value="ECO:0007669"/>
    <property type="project" value="TreeGrafter"/>
</dbReference>
<proteinExistence type="predicted"/>
<dbReference type="Pfam" id="PF24681">
    <property type="entry name" value="Kelch_KLHDC2_KLHL20_DRC7"/>
    <property type="match status" value="1"/>
</dbReference>
<gene>
    <name evidence="1" type="ORF">D9C73_001045</name>
</gene>
<organism evidence="1 2">
    <name type="scientific">Collichthys lucidus</name>
    <name type="common">Big head croaker</name>
    <name type="synonym">Sciaena lucida</name>
    <dbReference type="NCBI Taxonomy" id="240159"/>
    <lineage>
        <taxon>Eukaryota</taxon>
        <taxon>Metazoa</taxon>
        <taxon>Chordata</taxon>
        <taxon>Craniata</taxon>
        <taxon>Vertebrata</taxon>
        <taxon>Euteleostomi</taxon>
        <taxon>Actinopterygii</taxon>
        <taxon>Neopterygii</taxon>
        <taxon>Teleostei</taxon>
        <taxon>Neoteleostei</taxon>
        <taxon>Acanthomorphata</taxon>
        <taxon>Eupercaria</taxon>
        <taxon>Sciaenidae</taxon>
        <taxon>Collichthys</taxon>
    </lineage>
</organism>